<proteinExistence type="predicted"/>
<feature type="domain" description="CBU-0592-like" evidence="2">
    <location>
        <begin position="3"/>
        <end position="69"/>
    </location>
</feature>
<accession>A0ABQ6H852</accession>
<reference evidence="3 4" key="1">
    <citation type="submission" date="2023-03" db="EMBL/GenBank/DDBJ databases">
        <title>Draft genome sequence of Thalassotalea eurytherma JCM 18482T.</title>
        <authorList>
            <person name="Sawabe T."/>
        </authorList>
    </citation>
    <scope>NUCLEOTIDE SEQUENCE [LARGE SCALE GENOMIC DNA]</scope>
    <source>
        <strain evidence="3 4">JCM 18482</strain>
    </source>
</reference>
<sequence>MISLLGWVGTLTYLINHTYISVNKNWQRKIYYTGNCFAAILLVISSYYIGSYQAVFINGFWAIISIALLAGVPIKSIPVKTKYYVVMLAMIILYIVIDSALNQKLNTVAMGWSSAFVFTIGYLLFCSEKLSQTHYLLGDAYAALVLLPQLWFDHNWPVFVLEISWATISLYGVYMRKDKIHLID</sequence>
<dbReference type="Pfam" id="PF26604">
    <property type="entry name" value="CBU_0592"/>
    <property type="match status" value="2"/>
</dbReference>
<evidence type="ECO:0000259" key="2">
    <source>
        <dbReference type="Pfam" id="PF26604"/>
    </source>
</evidence>
<keyword evidence="1" id="KW-1133">Transmembrane helix</keyword>
<gene>
    <name evidence="3" type="ORF">theurythT_28880</name>
</gene>
<organism evidence="3 4">
    <name type="scientific">Thalassotalea eurytherma</name>
    <dbReference type="NCBI Taxonomy" id="1144278"/>
    <lineage>
        <taxon>Bacteria</taxon>
        <taxon>Pseudomonadati</taxon>
        <taxon>Pseudomonadota</taxon>
        <taxon>Gammaproteobacteria</taxon>
        <taxon>Alteromonadales</taxon>
        <taxon>Colwelliaceae</taxon>
        <taxon>Thalassotalea</taxon>
    </lineage>
</organism>
<feature type="transmembrane region" description="Helical" evidence="1">
    <location>
        <begin position="30"/>
        <end position="49"/>
    </location>
</feature>
<feature type="transmembrane region" description="Helical" evidence="1">
    <location>
        <begin position="109"/>
        <end position="126"/>
    </location>
</feature>
<comment type="caution">
    <text evidence="3">The sequence shown here is derived from an EMBL/GenBank/DDBJ whole genome shotgun (WGS) entry which is preliminary data.</text>
</comment>
<feature type="transmembrane region" description="Helical" evidence="1">
    <location>
        <begin position="133"/>
        <end position="152"/>
    </location>
</feature>
<feature type="transmembrane region" description="Helical" evidence="1">
    <location>
        <begin position="55"/>
        <end position="74"/>
    </location>
</feature>
<protein>
    <recommendedName>
        <fullName evidence="2">CBU-0592-like domain-containing protein</fullName>
    </recommendedName>
</protein>
<dbReference type="EMBL" id="BSSU01000015">
    <property type="protein sequence ID" value="GLX83435.1"/>
    <property type="molecule type" value="Genomic_DNA"/>
</dbReference>
<dbReference type="Proteomes" id="UP001157133">
    <property type="component" value="Unassembled WGS sequence"/>
</dbReference>
<evidence type="ECO:0000313" key="4">
    <source>
        <dbReference type="Proteomes" id="UP001157133"/>
    </source>
</evidence>
<keyword evidence="1" id="KW-0472">Membrane</keyword>
<evidence type="ECO:0000313" key="3">
    <source>
        <dbReference type="EMBL" id="GLX83435.1"/>
    </source>
</evidence>
<name>A0ABQ6H852_9GAMM</name>
<keyword evidence="4" id="KW-1185">Reference proteome</keyword>
<dbReference type="RefSeq" id="WP_284208868.1">
    <property type="nucleotide sequence ID" value="NZ_BSSU01000015.1"/>
</dbReference>
<dbReference type="NCBIfam" id="NF047864">
    <property type="entry name" value="CBU_0592_membra"/>
    <property type="match status" value="1"/>
</dbReference>
<evidence type="ECO:0000256" key="1">
    <source>
        <dbReference type="SAM" id="Phobius"/>
    </source>
</evidence>
<feature type="transmembrane region" description="Helical" evidence="1">
    <location>
        <begin position="158"/>
        <end position="174"/>
    </location>
</feature>
<dbReference type="InterPro" id="IPR058058">
    <property type="entry name" value="CBU_0592-like"/>
</dbReference>
<feature type="transmembrane region" description="Helical" evidence="1">
    <location>
        <begin position="81"/>
        <end position="97"/>
    </location>
</feature>
<feature type="domain" description="CBU-0592-like" evidence="2">
    <location>
        <begin position="109"/>
        <end position="174"/>
    </location>
</feature>
<keyword evidence="1" id="KW-0812">Transmembrane</keyword>